<dbReference type="HOGENOM" id="CLU_850386_0_0_1"/>
<dbReference type="AlphaFoldDB" id="A0A0C9TPN7"/>
<protein>
    <submittedName>
        <fullName evidence="1">Uncharacterized protein</fullName>
    </submittedName>
</protein>
<dbReference type="OrthoDB" id="2656072at2759"/>
<proteinExistence type="predicted"/>
<evidence type="ECO:0000313" key="1">
    <source>
        <dbReference type="EMBL" id="KIJ32038.1"/>
    </source>
</evidence>
<gene>
    <name evidence="1" type="ORF">M422DRAFT_53142</name>
</gene>
<reference evidence="1 2" key="1">
    <citation type="submission" date="2014-06" db="EMBL/GenBank/DDBJ databases">
        <title>Evolutionary Origins and Diversification of the Mycorrhizal Mutualists.</title>
        <authorList>
            <consortium name="DOE Joint Genome Institute"/>
            <consortium name="Mycorrhizal Genomics Consortium"/>
            <person name="Kohler A."/>
            <person name="Kuo A."/>
            <person name="Nagy L.G."/>
            <person name="Floudas D."/>
            <person name="Copeland A."/>
            <person name="Barry K.W."/>
            <person name="Cichocki N."/>
            <person name="Veneault-Fourrey C."/>
            <person name="LaButti K."/>
            <person name="Lindquist E.A."/>
            <person name="Lipzen A."/>
            <person name="Lundell T."/>
            <person name="Morin E."/>
            <person name="Murat C."/>
            <person name="Riley R."/>
            <person name="Ohm R."/>
            <person name="Sun H."/>
            <person name="Tunlid A."/>
            <person name="Henrissat B."/>
            <person name="Grigoriev I.V."/>
            <person name="Hibbett D.S."/>
            <person name="Martin F."/>
        </authorList>
    </citation>
    <scope>NUCLEOTIDE SEQUENCE [LARGE SCALE GENOMIC DNA]</scope>
    <source>
        <strain evidence="1 2">SS14</strain>
    </source>
</reference>
<keyword evidence="2" id="KW-1185">Reference proteome</keyword>
<dbReference type="EMBL" id="KN837233">
    <property type="protein sequence ID" value="KIJ32038.1"/>
    <property type="molecule type" value="Genomic_DNA"/>
</dbReference>
<name>A0A0C9TPN7_SPHS4</name>
<dbReference type="Proteomes" id="UP000054279">
    <property type="component" value="Unassembled WGS sequence"/>
</dbReference>
<sequence length="327" mass="37554">MTYGQTTWSKFGEKSPLPIMRVLTNASPPTCMSRRSGFAHQAAPTGSSKGVVTTQIGRRRRREANNEVPYPSGKRYIANNELDNERKLQHDIRRAELAELPSQTRRAAEQMERSLQMPQSIDTEIFDCGPDNDWEDVPMSAGDQLADLELSHEGMELEGYIESIRDYAKGRHRRKYKPGGLTHWQMRTSRRREEWEAQIHLLYKSYIQYTYGKSQKNQHNTMDSDSDSDSGARGDPRAFQIAVLGLNGYDTARTIAHDKHGNPYLNQTLIDNGFLGSSPIQPSLAFALKDLEIYRRYTQLAHKELLPGMFVYACWRNSTLPIRYRRH</sequence>
<organism evidence="1 2">
    <name type="scientific">Sphaerobolus stellatus (strain SS14)</name>
    <dbReference type="NCBI Taxonomy" id="990650"/>
    <lineage>
        <taxon>Eukaryota</taxon>
        <taxon>Fungi</taxon>
        <taxon>Dikarya</taxon>
        <taxon>Basidiomycota</taxon>
        <taxon>Agaricomycotina</taxon>
        <taxon>Agaricomycetes</taxon>
        <taxon>Phallomycetidae</taxon>
        <taxon>Geastrales</taxon>
        <taxon>Sphaerobolaceae</taxon>
        <taxon>Sphaerobolus</taxon>
    </lineage>
</organism>
<evidence type="ECO:0000313" key="2">
    <source>
        <dbReference type="Proteomes" id="UP000054279"/>
    </source>
</evidence>
<accession>A0A0C9TPN7</accession>